<feature type="non-terminal residue" evidence="1">
    <location>
        <position position="1"/>
    </location>
</feature>
<name>A0ABD0KWE9_9CAEN</name>
<evidence type="ECO:0000313" key="2">
    <source>
        <dbReference type="Proteomes" id="UP001519460"/>
    </source>
</evidence>
<keyword evidence="2" id="KW-1185">Reference proteome</keyword>
<dbReference type="Proteomes" id="UP001519460">
    <property type="component" value="Unassembled WGS sequence"/>
</dbReference>
<evidence type="ECO:0000313" key="1">
    <source>
        <dbReference type="EMBL" id="KAK7491495.1"/>
    </source>
</evidence>
<proteinExistence type="predicted"/>
<dbReference type="EMBL" id="JACVVK020000114">
    <property type="protein sequence ID" value="KAK7491495.1"/>
    <property type="molecule type" value="Genomic_DNA"/>
</dbReference>
<dbReference type="AlphaFoldDB" id="A0ABD0KWE9"/>
<sequence>VRRVASVYAPLIWLSVSEDAHIRVGGCRSRHGWFPTVNITIDTLANQWRRVPDRPRAGTVSNFNPSADNRCGMPTGSQYLVPGATHCAPLYAPPRNAFSSPLLSYHYHLYLACLPGMMREVCTQLVLGNPCPQLVLAGPVCWTREPC</sequence>
<accession>A0ABD0KWE9</accession>
<organism evidence="1 2">
    <name type="scientific">Batillaria attramentaria</name>
    <dbReference type="NCBI Taxonomy" id="370345"/>
    <lineage>
        <taxon>Eukaryota</taxon>
        <taxon>Metazoa</taxon>
        <taxon>Spiralia</taxon>
        <taxon>Lophotrochozoa</taxon>
        <taxon>Mollusca</taxon>
        <taxon>Gastropoda</taxon>
        <taxon>Caenogastropoda</taxon>
        <taxon>Sorbeoconcha</taxon>
        <taxon>Cerithioidea</taxon>
        <taxon>Batillariidae</taxon>
        <taxon>Batillaria</taxon>
    </lineage>
</organism>
<reference evidence="1 2" key="1">
    <citation type="journal article" date="2023" name="Sci. Data">
        <title>Genome assembly of the Korean intertidal mud-creeper Batillaria attramentaria.</title>
        <authorList>
            <person name="Patra A.K."/>
            <person name="Ho P.T."/>
            <person name="Jun S."/>
            <person name="Lee S.J."/>
            <person name="Kim Y."/>
            <person name="Won Y.J."/>
        </authorList>
    </citation>
    <scope>NUCLEOTIDE SEQUENCE [LARGE SCALE GENOMIC DNA]</scope>
    <source>
        <strain evidence="1">Wonlab-2016</strain>
    </source>
</reference>
<protein>
    <submittedName>
        <fullName evidence="1">Uncharacterized protein</fullName>
    </submittedName>
</protein>
<gene>
    <name evidence="1" type="ORF">BaRGS_00017324</name>
</gene>
<comment type="caution">
    <text evidence="1">The sequence shown here is derived from an EMBL/GenBank/DDBJ whole genome shotgun (WGS) entry which is preliminary data.</text>
</comment>